<comment type="similarity">
    <text evidence="3 10">Belongs to the alpha-carbonic anhydrase family.</text>
</comment>
<gene>
    <name evidence="12" type="ORF">TDIS_0120</name>
</gene>
<dbReference type="Proteomes" id="UP000078390">
    <property type="component" value="Unassembled WGS sequence"/>
</dbReference>
<dbReference type="PANTHER" id="PTHR18952:SF265">
    <property type="entry name" value="CARBONIC ANHYDRASE"/>
    <property type="match status" value="1"/>
</dbReference>
<dbReference type="GO" id="GO:0008270">
    <property type="term" value="F:zinc ion binding"/>
    <property type="evidence" value="ECO:0007669"/>
    <property type="project" value="UniProtKB-UniRule"/>
</dbReference>
<evidence type="ECO:0000259" key="11">
    <source>
        <dbReference type="PROSITE" id="PS51144"/>
    </source>
</evidence>
<name>A0A179D828_9BACT</name>
<evidence type="ECO:0000256" key="8">
    <source>
        <dbReference type="ARBA" id="ARBA00023239"/>
    </source>
</evidence>
<dbReference type="SUPFAM" id="SSF51069">
    <property type="entry name" value="Carbonic anhydrase"/>
    <property type="match status" value="1"/>
</dbReference>
<dbReference type="EC" id="4.2.1.1" evidence="4 10"/>
<evidence type="ECO:0000256" key="9">
    <source>
        <dbReference type="ARBA" id="ARBA00048348"/>
    </source>
</evidence>
<proteinExistence type="inferred from homology"/>
<dbReference type="InterPro" id="IPR001148">
    <property type="entry name" value="CA_dom"/>
</dbReference>
<evidence type="ECO:0000313" key="12">
    <source>
        <dbReference type="EMBL" id="OAQ21602.1"/>
    </source>
</evidence>
<comment type="catalytic activity">
    <reaction evidence="9 10">
        <text>hydrogencarbonate + H(+) = CO2 + H2O</text>
        <dbReference type="Rhea" id="RHEA:10748"/>
        <dbReference type="ChEBI" id="CHEBI:15377"/>
        <dbReference type="ChEBI" id="CHEBI:15378"/>
        <dbReference type="ChEBI" id="CHEBI:16526"/>
        <dbReference type="ChEBI" id="CHEBI:17544"/>
        <dbReference type="EC" id="4.2.1.1"/>
    </reaction>
</comment>
<dbReference type="OrthoDB" id="5327615at2"/>
<evidence type="ECO:0000256" key="2">
    <source>
        <dbReference type="ARBA" id="ARBA00002904"/>
    </source>
</evidence>
<organism evidence="12 13">
    <name type="scientific">Thermosulfurimonas dismutans</name>
    <dbReference type="NCBI Taxonomy" id="999894"/>
    <lineage>
        <taxon>Bacteria</taxon>
        <taxon>Pseudomonadati</taxon>
        <taxon>Thermodesulfobacteriota</taxon>
        <taxon>Thermodesulfobacteria</taxon>
        <taxon>Thermodesulfobacteriales</taxon>
        <taxon>Thermodesulfobacteriaceae</taxon>
        <taxon>Thermosulfurimonas</taxon>
    </lineage>
</organism>
<evidence type="ECO:0000313" key="13">
    <source>
        <dbReference type="Proteomes" id="UP000078390"/>
    </source>
</evidence>
<reference evidence="12 13" key="1">
    <citation type="submission" date="2016-04" db="EMBL/GenBank/DDBJ databases">
        <title>Genome analysis of Thermosulfurimonas dismutans, the first thermophilic sulfur-disproportionating bacterium of the phylum Thermodesulfobacteria.</title>
        <authorList>
            <person name="Mardanov A.V."/>
            <person name="Beletsky A.V."/>
            <person name="Kadnikov V.V."/>
            <person name="Slobodkin A.I."/>
            <person name="Ravin N.V."/>
        </authorList>
    </citation>
    <scope>NUCLEOTIDE SEQUENCE [LARGE SCALE GENOMIC DNA]</scope>
    <source>
        <strain evidence="12 13">S95</strain>
    </source>
</reference>
<dbReference type="PROSITE" id="PS51144">
    <property type="entry name" value="ALPHA_CA_2"/>
    <property type="match status" value="1"/>
</dbReference>
<dbReference type="Gene3D" id="3.10.200.10">
    <property type="entry name" value="Alpha carbonic anhydrase"/>
    <property type="match status" value="1"/>
</dbReference>
<evidence type="ECO:0000256" key="3">
    <source>
        <dbReference type="ARBA" id="ARBA00010718"/>
    </source>
</evidence>
<dbReference type="AlphaFoldDB" id="A0A179D828"/>
<evidence type="ECO:0000256" key="5">
    <source>
        <dbReference type="ARBA" id="ARBA00014628"/>
    </source>
</evidence>
<evidence type="ECO:0000256" key="10">
    <source>
        <dbReference type="RuleBase" id="RU367011"/>
    </source>
</evidence>
<dbReference type="PROSITE" id="PS00162">
    <property type="entry name" value="ALPHA_CA_1"/>
    <property type="match status" value="1"/>
</dbReference>
<dbReference type="Pfam" id="PF00194">
    <property type="entry name" value="Carb_anhydrase"/>
    <property type="match status" value="1"/>
</dbReference>
<dbReference type="InterPro" id="IPR023561">
    <property type="entry name" value="Carbonic_anhydrase_a-class"/>
</dbReference>
<evidence type="ECO:0000256" key="1">
    <source>
        <dbReference type="ARBA" id="ARBA00001947"/>
    </source>
</evidence>
<evidence type="ECO:0000256" key="7">
    <source>
        <dbReference type="ARBA" id="ARBA00022833"/>
    </source>
</evidence>
<evidence type="ECO:0000256" key="6">
    <source>
        <dbReference type="ARBA" id="ARBA00022723"/>
    </source>
</evidence>
<dbReference type="PANTHER" id="PTHR18952">
    <property type="entry name" value="CARBONIC ANHYDRASE"/>
    <property type="match status" value="1"/>
</dbReference>
<evidence type="ECO:0000256" key="4">
    <source>
        <dbReference type="ARBA" id="ARBA00012925"/>
    </source>
</evidence>
<keyword evidence="6 10" id="KW-0479">Metal-binding</keyword>
<dbReference type="InterPro" id="IPR018338">
    <property type="entry name" value="Carbonic_anhydrase_a-class_CS"/>
</dbReference>
<dbReference type="InterPro" id="IPR036398">
    <property type="entry name" value="CA_dom_sf"/>
</dbReference>
<dbReference type="PATRIC" id="fig|999894.6.peg.121"/>
<comment type="caution">
    <text evidence="12">The sequence shown here is derived from an EMBL/GenBank/DDBJ whole genome shotgun (WGS) entry which is preliminary data.</text>
</comment>
<sequence>MKKFIGGLVGSLMIGGVALAGGGHVVKWGYVGKIGPAHWGDLAHEYFMCKVGKNQSPVDINSSVTIEAQLEPINFHYRDQISGEIVNNGHTIMVVPKEDNYIVVDGKKFHLKQFHFHSPSEHTVEGKYYLLELHFVHQADDGQLAVIGVVFDRGAEHPEIAKLWKEAPEHEGKKELKSLVNMQALLPENLDYYRYSGSLTTPPCSEGVIWLFLKNPLQISEAQAEKFKKIMGFENNRPVQPVNARKILK</sequence>
<dbReference type="RefSeq" id="WP_068668235.1">
    <property type="nucleotide sequence ID" value="NZ_LWLG01000001.1"/>
</dbReference>
<keyword evidence="13" id="KW-1185">Reference proteome</keyword>
<dbReference type="SMART" id="SM01057">
    <property type="entry name" value="Carb_anhydrase"/>
    <property type="match status" value="1"/>
</dbReference>
<dbReference type="GO" id="GO:0004089">
    <property type="term" value="F:carbonate dehydratase activity"/>
    <property type="evidence" value="ECO:0007669"/>
    <property type="project" value="UniProtKB-UniRule"/>
</dbReference>
<feature type="domain" description="Alpha-carbonic anhydrase" evidence="11">
    <location>
        <begin position="26"/>
        <end position="249"/>
    </location>
</feature>
<accession>A0A179D828</accession>
<keyword evidence="7 10" id="KW-0862">Zinc</keyword>
<keyword evidence="8 10" id="KW-0456">Lyase</keyword>
<dbReference type="EMBL" id="LWLG01000001">
    <property type="protein sequence ID" value="OAQ21602.1"/>
    <property type="molecule type" value="Genomic_DNA"/>
</dbReference>
<dbReference type="CDD" id="cd03124">
    <property type="entry name" value="alpha_CA_prokaryotic_like"/>
    <property type="match status" value="1"/>
</dbReference>
<dbReference type="InterPro" id="IPR041891">
    <property type="entry name" value="Alpha_CA_prokaryot-like"/>
</dbReference>
<dbReference type="STRING" id="999894.TDIS_0120"/>
<comment type="function">
    <text evidence="2 10">Reversible hydration of carbon dioxide.</text>
</comment>
<protein>
    <recommendedName>
        <fullName evidence="5 10">Carbonic anhydrase</fullName>
        <ecNumber evidence="4 10">4.2.1.1</ecNumber>
    </recommendedName>
</protein>
<comment type="cofactor">
    <cofactor evidence="1 10">
        <name>Zn(2+)</name>
        <dbReference type="ChEBI" id="CHEBI:29105"/>
    </cofactor>
</comment>